<evidence type="ECO:0000313" key="5">
    <source>
        <dbReference type="Proteomes" id="UP000797356"/>
    </source>
</evidence>
<dbReference type="AlphaFoldDB" id="A0A8K0IWL3"/>
<proteinExistence type="inferred from homology"/>
<dbReference type="PANTHER" id="PTHR13068:SF236">
    <property type="entry name" value="OS02G0749800 PROTEIN"/>
    <property type="match status" value="1"/>
</dbReference>
<accession>A0A8K0IWL3</accession>
<organism evidence="4 5">
    <name type="scientific">Cocos nucifera</name>
    <name type="common">Coconut palm</name>
    <dbReference type="NCBI Taxonomy" id="13894"/>
    <lineage>
        <taxon>Eukaryota</taxon>
        <taxon>Viridiplantae</taxon>
        <taxon>Streptophyta</taxon>
        <taxon>Embryophyta</taxon>
        <taxon>Tracheophyta</taxon>
        <taxon>Spermatophyta</taxon>
        <taxon>Magnoliopsida</taxon>
        <taxon>Liliopsida</taxon>
        <taxon>Arecaceae</taxon>
        <taxon>Arecoideae</taxon>
        <taxon>Cocoseae</taxon>
        <taxon>Attaleinae</taxon>
        <taxon>Cocos</taxon>
    </lineage>
</organism>
<sequence>MVRYLISSVGLSPEEALKASRILPANLQSPENPDSVLRFLKETGLTPAHIKTLIFWHPRLLCANVRKTLAPRARVLESGGFGGQMLVQLLRSNPYALSLNAVLPRLRFWRAFFGGDERNLLRALKRNRTLINNDINRKITPIISLLRSYGLSDQDIATVMMRVNGFIFRKPDSMKALIEQTEELGFPRGSGMFVQGLSVVAMLKRETLKEKMELFKGFGWSEADLLAAVKKNPNILTLSGQNVRLKMKFLEGQVGCQQSYIKRRPSLLAYSMEKRLLPRHYVLQTLKSKKLIKKDRDLSPVMTMSEKQFVDKFILIYKEQVPNLHQIYTDACAGRIPVS</sequence>
<dbReference type="GO" id="GO:0006353">
    <property type="term" value="P:DNA-templated transcription termination"/>
    <property type="evidence" value="ECO:0007669"/>
    <property type="project" value="UniProtKB-KW"/>
</dbReference>
<gene>
    <name evidence="4" type="ORF">COCNU_14G012960</name>
</gene>
<keyword evidence="5" id="KW-1185">Reference proteome</keyword>
<protein>
    <submittedName>
        <fullName evidence="4">Transcription termination factor MTERF2, chloroplastic</fullName>
    </submittedName>
</protein>
<dbReference type="EMBL" id="CM017885">
    <property type="protein sequence ID" value="KAG1368828.1"/>
    <property type="molecule type" value="Genomic_DNA"/>
</dbReference>
<dbReference type="GO" id="GO:0003676">
    <property type="term" value="F:nucleic acid binding"/>
    <property type="evidence" value="ECO:0007669"/>
    <property type="project" value="InterPro"/>
</dbReference>
<name>A0A8K0IWL3_COCNU</name>
<keyword evidence="2" id="KW-0805">Transcription regulation</keyword>
<evidence type="ECO:0000256" key="2">
    <source>
        <dbReference type="ARBA" id="ARBA00022472"/>
    </source>
</evidence>
<reference evidence="4" key="2">
    <citation type="submission" date="2019-07" db="EMBL/GenBank/DDBJ databases">
        <authorList>
            <person name="Yang Y."/>
            <person name="Bocs S."/>
            <person name="Baudouin L."/>
        </authorList>
    </citation>
    <scope>NUCLEOTIDE SEQUENCE</scope>
    <source>
        <tissue evidence="4">Spear leaf of Hainan Tall coconut</tissue>
    </source>
</reference>
<dbReference type="SMART" id="SM00733">
    <property type="entry name" value="Mterf"/>
    <property type="match status" value="5"/>
</dbReference>
<keyword evidence="2" id="KW-0804">Transcription</keyword>
<keyword evidence="2" id="KW-0806">Transcription termination</keyword>
<comment type="similarity">
    <text evidence="1">Belongs to the mTERF family.</text>
</comment>
<dbReference type="Gene3D" id="1.25.70.10">
    <property type="entry name" value="Transcription termination factor 3, mitochondrial"/>
    <property type="match status" value="1"/>
</dbReference>
<dbReference type="PANTHER" id="PTHR13068">
    <property type="entry name" value="CGI-12 PROTEIN-RELATED"/>
    <property type="match status" value="1"/>
</dbReference>
<dbReference type="Pfam" id="PF02536">
    <property type="entry name" value="mTERF"/>
    <property type="match status" value="1"/>
</dbReference>
<dbReference type="FunFam" id="1.25.70.10:FF:000001">
    <property type="entry name" value="Mitochondrial transcription termination factor-like"/>
    <property type="match status" value="1"/>
</dbReference>
<evidence type="ECO:0000256" key="1">
    <source>
        <dbReference type="ARBA" id="ARBA00007692"/>
    </source>
</evidence>
<dbReference type="OrthoDB" id="641315at2759"/>
<evidence type="ECO:0000256" key="3">
    <source>
        <dbReference type="ARBA" id="ARBA00022946"/>
    </source>
</evidence>
<keyword evidence="3" id="KW-0809">Transit peptide</keyword>
<evidence type="ECO:0000313" key="4">
    <source>
        <dbReference type="EMBL" id="KAG1368828.1"/>
    </source>
</evidence>
<dbReference type="InterPro" id="IPR038538">
    <property type="entry name" value="MTERF_sf"/>
</dbReference>
<comment type="caution">
    <text evidence="4">The sequence shown here is derived from an EMBL/GenBank/DDBJ whole genome shotgun (WGS) entry which is preliminary data.</text>
</comment>
<dbReference type="InterPro" id="IPR003690">
    <property type="entry name" value="MTERF"/>
</dbReference>
<dbReference type="Proteomes" id="UP000797356">
    <property type="component" value="Chromosome 14"/>
</dbReference>
<reference evidence="4" key="1">
    <citation type="journal article" date="2017" name="Gigascience">
        <title>The genome draft of coconut (Cocos nucifera).</title>
        <authorList>
            <person name="Xiao Y."/>
            <person name="Xu P."/>
            <person name="Fan H."/>
            <person name="Baudouin L."/>
            <person name="Xia W."/>
            <person name="Bocs S."/>
            <person name="Xu J."/>
            <person name="Li Q."/>
            <person name="Guo A."/>
            <person name="Zhou L."/>
            <person name="Li J."/>
            <person name="Wu Y."/>
            <person name="Ma Z."/>
            <person name="Armero A."/>
            <person name="Issali A.E."/>
            <person name="Liu N."/>
            <person name="Peng M."/>
            <person name="Yang Y."/>
        </authorList>
    </citation>
    <scope>NUCLEOTIDE SEQUENCE</scope>
    <source>
        <tissue evidence="4">Spear leaf of Hainan Tall coconut</tissue>
    </source>
</reference>